<dbReference type="STRING" id="1429083.GCA_001885685_01502"/>
<accession>A0A1H7QHX7</accession>
<protein>
    <recommendedName>
        <fullName evidence="1">SPOR domain-containing protein</fullName>
    </recommendedName>
</protein>
<dbReference type="InterPro" id="IPR007730">
    <property type="entry name" value="SPOR-like_dom"/>
</dbReference>
<proteinExistence type="predicted"/>
<dbReference type="Proteomes" id="UP000185766">
    <property type="component" value="Unassembled WGS sequence"/>
</dbReference>
<dbReference type="GO" id="GO:0042834">
    <property type="term" value="F:peptidoglycan binding"/>
    <property type="evidence" value="ECO:0007669"/>
    <property type="project" value="InterPro"/>
</dbReference>
<evidence type="ECO:0000313" key="2">
    <source>
        <dbReference type="EMBL" id="SEL47358.1"/>
    </source>
</evidence>
<dbReference type="Gene3D" id="3.30.70.1070">
    <property type="entry name" value="Sporulation related repeat"/>
    <property type="match status" value="1"/>
</dbReference>
<sequence length="219" mass="24354">MRWVFLFLLMLNAVYFVWHQQQVPLKGKELPPVQAYRESGGSIRLLSEEGGVARQASSGSHDGACLLFGPFERDEVAANLRQRLLSLDIASQVVEKESDAGADFAVYLSPLASRSAAIRQLRELQARKIDSYLITQGPNTNGLSLGIFPRRESADAIAQRLRQAGYYPVIEEITRAQREFWVEVKAAGRRLLDDSLLAGLKGDFPAMRHQFMACTVSGD</sequence>
<dbReference type="EMBL" id="FOAS01000012">
    <property type="protein sequence ID" value="SEL47358.1"/>
    <property type="molecule type" value="Genomic_DNA"/>
</dbReference>
<dbReference type="Pfam" id="PF05036">
    <property type="entry name" value="SPOR"/>
    <property type="match status" value="1"/>
</dbReference>
<name>A0A1H7QHX7_9GAMM</name>
<dbReference type="AlphaFoldDB" id="A0A1H7QHX7"/>
<dbReference type="RefSeq" id="WP_074869255.1">
    <property type="nucleotide sequence ID" value="NZ_FOAS01000012.1"/>
</dbReference>
<organism evidence="2 3">
    <name type="scientific">Atopomonas hussainii</name>
    <dbReference type="NCBI Taxonomy" id="1429083"/>
    <lineage>
        <taxon>Bacteria</taxon>
        <taxon>Pseudomonadati</taxon>
        <taxon>Pseudomonadota</taxon>
        <taxon>Gammaproteobacteria</taxon>
        <taxon>Pseudomonadales</taxon>
        <taxon>Pseudomonadaceae</taxon>
        <taxon>Atopomonas</taxon>
    </lineage>
</organism>
<dbReference type="SUPFAM" id="SSF110997">
    <property type="entry name" value="Sporulation related repeat"/>
    <property type="match status" value="1"/>
</dbReference>
<dbReference type="InterPro" id="IPR036680">
    <property type="entry name" value="SPOR-like_sf"/>
</dbReference>
<evidence type="ECO:0000313" key="3">
    <source>
        <dbReference type="Proteomes" id="UP000185766"/>
    </source>
</evidence>
<reference evidence="2 3" key="1">
    <citation type="submission" date="2016-10" db="EMBL/GenBank/DDBJ databases">
        <authorList>
            <person name="de Groot N.N."/>
        </authorList>
    </citation>
    <scope>NUCLEOTIDE SEQUENCE [LARGE SCALE GENOMIC DNA]</scope>
    <source>
        <strain evidence="2 3">JCM 19513</strain>
    </source>
</reference>
<gene>
    <name evidence="2" type="ORF">SAMN05216214_112165</name>
</gene>
<keyword evidence="3" id="KW-1185">Reference proteome</keyword>
<evidence type="ECO:0000259" key="1">
    <source>
        <dbReference type="Pfam" id="PF05036"/>
    </source>
</evidence>
<feature type="domain" description="SPOR" evidence="1">
    <location>
        <begin position="69"/>
        <end position="135"/>
    </location>
</feature>